<dbReference type="Pfam" id="PF01844">
    <property type="entry name" value="HNH"/>
    <property type="match status" value="1"/>
</dbReference>
<reference evidence="2 3" key="1">
    <citation type="submission" date="2017-02" db="EMBL/GenBank/DDBJ databases">
        <authorList>
            <person name="Peterson S.W."/>
        </authorList>
    </citation>
    <scope>NUCLEOTIDE SEQUENCE [LARGE SCALE GENOMIC DNA]</scope>
    <source>
        <strain evidence="2 3">DSM 25262</strain>
    </source>
</reference>
<keyword evidence="2" id="KW-0378">Hydrolase</keyword>
<evidence type="ECO:0000313" key="3">
    <source>
        <dbReference type="Proteomes" id="UP000190961"/>
    </source>
</evidence>
<dbReference type="OrthoDB" id="963483at2"/>
<dbReference type="GO" id="GO:0004519">
    <property type="term" value="F:endonuclease activity"/>
    <property type="evidence" value="ECO:0007669"/>
    <property type="project" value="UniProtKB-KW"/>
</dbReference>
<dbReference type="CDD" id="cd00085">
    <property type="entry name" value="HNHc"/>
    <property type="match status" value="1"/>
</dbReference>
<dbReference type="RefSeq" id="WP_079689757.1">
    <property type="nucleotide sequence ID" value="NZ_FUZU01000004.1"/>
</dbReference>
<dbReference type="InterPro" id="IPR002711">
    <property type="entry name" value="HNH"/>
</dbReference>
<name>A0A1T5MG57_9BACT</name>
<dbReference type="InterPro" id="IPR052892">
    <property type="entry name" value="NA-targeting_endonuclease"/>
</dbReference>
<dbReference type="PANTHER" id="PTHR33877">
    <property type="entry name" value="SLL1193 PROTEIN"/>
    <property type="match status" value="1"/>
</dbReference>
<keyword evidence="2" id="KW-0255">Endonuclease</keyword>
<dbReference type="GO" id="GO:0008270">
    <property type="term" value="F:zinc ion binding"/>
    <property type="evidence" value="ECO:0007669"/>
    <property type="project" value="InterPro"/>
</dbReference>
<dbReference type="GO" id="GO:0003676">
    <property type="term" value="F:nucleic acid binding"/>
    <property type="evidence" value="ECO:0007669"/>
    <property type="project" value="InterPro"/>
</dbReference>
<gene>
    <name evidence="2" type="ORF">SAMN05660236_5270</name>
</gene>
<dbReference type="EMBL" id="FUZU01000004">
    <property type="protein sequence ID" value="SKC86849.1"/>
    <property type="molecule type" value="Genomic_DNA"/>
</dbReference>
<dbReference type="Proteomes" id="UP000190961">
    <property type="component" value="Unassembled WGS sequence"/>
</dbReference>
<evidence type="ECO:0000313" key="2">
    <source>
        <dbReference type="EMBL" id="SKC86849.1"/>
    </source>
</evidence>
<accession>A0A1T5MG57</accession>
<dbReference type="AlphaFoldDB" id="A0A1T5MG57"/>
<evidence type="ECO:0000259" key="1">
    <source>
        <dbReference type="SMART" id="SM00507"/>
    </source>
</evidence>
<keyword evidence="3" id="KW-1185">Reference proteome</keyword>
<dbReference type="STRING" id="688867.SAMN05660236_5270"/>
<feature type="domain" description="HNH nuclease" evidence="1">
    <location>
        <begin position="88"/>
        <end position="141"/>
    </location>
</feature>
<dbReference type="InterPro" id="IPR003615">
    <property type="entry name" value="HNH_nuc"/>
</dbReference>
<protein>
    <submittedName>
        <fullName evidence="2">HNH endonuclease</fullName>
    </submittedName>
</protein>
<sequence>MENKKEGNGYAQWGKKINWKKRVKAVCKPCWELKYCPYGPLVEDFPLKEKRDDKSCRIFGHDCPVFTMAEPFTETKELRNISRQIPRVTQFRVLKRENQICSVCGKSVKDDDIEFDHVIPWSKGGSSEENNIRLLCSSCNRKRGKKFEKEYLVESFIDHLTEPDDDKGVWLLRAAVAFGHDFKRDNKRAPTAQDYADHLADGELTAFEDIAVNYFSDVTVFFQGKRPYELSTSQFNALKFRWGFKTGGVHTIKDTVKQLGIDLEDYFLAERNLVQRLGIRIKETKNVLDKWKKL</sequence>
<dbReference type="SMART" id="SM00507">
    <property type="entry name" value="HNHc"/>
    <property type="match status" value="1"/>
</dbReference>
<dbReference type="Gene3D" id="1.10.30.50">
    <property type="match status" value="1"/>
</dbReference>
<organism evidence="2 3">
    <name type="scientific">Ohtaekwangia koreensis</name>
    <dbReference type="NCBI Taxonomy" id="688867"/>
    <lineage>
        <taxon>Bacteria</taxon>
        <taxon>Pseudomonadati</taxon>
        <taxon>Bacteroidota</taxon>
        <taxon>Cytophagia</taxon>
        <taxon>Cytophagales</taxon>
        <taxon>Fulvivirgaceae</taxon>
        <taxon>Ohtaekwangia</taxon>
    </lineage>
</organism>
<proteinExistence type="predicted"/>
<dbReference type="PANTHER" id="PTHR33877:SF2">
    <property type="entry name" value="OS07G0170200 PROTEIN"/>
    <property type="match status" value="1"/>
</dbReference>
<keyword evidence="2" id="KW-0540">Nuclease</keyword>